<organism evidence="10 11">
    <name type="scientific">candidate division WWE3 bacterium RIFCSPLOWO2_02_FULL_53_10</name>
    <dbReference type="NCBI Taxonomy" id="1802629"/>
    <lineage>
        <taxon>Bacteria</taxon>
        <taxon>Katanobacteria</taxon>
    </lineage>
</organism>
<dbReference type="Gene3D" id="2.40.50.140">
    <property type="entry name" value="Nucleic acid-binding proteins"/>
    <property type="match status" value="1"/>
</dbReference>
<dbReference type="InterPro" id="IPR004087">
    <property type="entry name" value="KH_dom"/>
</dbReference>
<keyword evidence="2 7" id="KW-0963">Cytoplasm</keyword>
<dbReference type="InterPro" id="IPR058582">
    <property type="entry name" value="KH_NusA_2nd"/>
</dbReference>
<reference evidence="10 11" key="1">
    <citation type="journal article" date="2016" name="Nat. Commun.">
        <title>Thousands of microbial genomes shed light on interconnected biogeochemical processes in an aquifer system.</title>
        <authorList>
            <person name="Anantharaman K."/>
            <person name="Brown C.T."/>
            <person name="Hug L.A."/>
            <person name="Sharon I."/>
            <person name="Castelle C.J."/>
            <person name="Probst A.J."/>
            <person name="Thomas B.C."/>
            <person name="Singh A."/>
            <person name="Wilkins M.J."/>
            <person name="Karaoz U."/>
            <person name="Brodie E.L."/>
            <person name="Williams K.H."/>
            <person name="Hubbard S.S."/>
            <person name="Banfield J.F."/>
        </authorList>
    </citation>
    <scope>NUCLEOTIDE SEQUENCE [LARGE SCALE GENOMIC DNA]</scope>
</reference>
<dbReference type="Gene3D" id="1.10.150.20">
    <property type="entry name" value="5' to 3' exonuclease, C-terminal subdomain"/>
    <property type="match status" value="1"/>
</dbReference>
<dbReference type="FunFam" id="3.30.300.20:FF:000002">
    <property type="entry name" value="Transcription termination/antitermination protein NusA"/>
    <property type="match status" value="1"/>
</dbReference>
<dbReference type="SUPFAM" id="SSF47789">
    <property type="entry name" value="C-terminal domain of RNA polymerase alpha subunit"/>
    <property type="match status" value="1"/>
</dbReference>
<dbReference type="SUPFAM" id="SSF54814">
    <property type="entry name" value="Prokaryotic type KH domain (KH-domain type II)"/>
    <property type="match status" value="2"/>
</dbReference>
<evidence type="ECO:0000313" key="11">
    <source>
        <dbReference type="Proteomes" id="UP000176492"/>
    </source>
</evidence>
<dbReference type="Pfam" id="PF08529">
    <property type="entry name" value="NusA_N"/>
    <property type="match status" value="2"/>
</dbReference>
<dbReference type="InterPro" id="IPR003029">
    <property type="entry name" value="S1_domain"/>
</dbReference>
<dbReference type="Gene3D" id="3.30.1480.10">
    <property type="entry name" value="NusA, N-terminal domain"/>
    <property type="match status" value="1"/>
</dbReference>
<dbReference type="InterPro" id="IPR036555">
    <property type="entry name" value="NusA_N_sf"/>
</dbReference>
<dbReference type="InterPro" id="IPR009019">
    <property type="entry name" value="KH_sf_prok-type"/>
</dbReference>
<dbReference type="AlphaFoldDB" id="A0A1F4WQA2"/>
<dbReference type="InterPro" id="IPR010213">
    <property type="entry name" value="TF_NusA"/>
</dbReference>
<dbReference type="SMART" id="SM00316">
    <property type="entry name" value="S1"/>
    <property type="match status" value="1"/>
</dbReference>
<keyword evidence="1 7" id="KW-0806">Transcription termination</keyword>
<keyword evidence="4 7" id="KW-0694">RNA-binding</keyword>
<feature type="compositionally biased region" description="Basic and acidic residues" evidence="8">
    <location>
        <begin position="40"/>
        <end position="50"/>
    </location>
</feature>
<keyword evidence="6 7" id="KW-0804">Transcription</keyword>
<dbReference type="SMART" id="SM00322">
    <property type="entry name" value="KH"/>
    <property type="match status" value="2"/>
</dbReference>
<evidence type="ECO:0000256" key="8">
    <source>
        <dbReference type="SAM" id="MobiDB-lite"/>
    </source>
</evidence>
<dbReference type="Proteomes" id="UP000176492">
    <property type="component" value="Unassembled WGS sequence"/>
</dbReference>
<dbReference type="Gene3D" id="3.30.300.20">
    <property type="match status" value="2"/>
</dbReference>
<evidence type="ECO:0000313" key="10">
    <source>
        <dbReference type="EMBL" id="OGC71615.1"/>
    </source>
</evidence>
<feature type="domain" description="S1 motif" evidence="9">
    <location>
        <begin position="119"/>
        <end position="183"/>
    </location>
</feature>
<dbReference type="PROSITE" id="PS50084">
    <property type="entry name" value="KH_TYPE_1"/>
    <property type="match status" value="1"/>
</dbReference>
<dbReference type="GO" id="GO:0003899">
    <property type="term" value="F:DNA-directed RNA polymerase activity"/>
    <property type="evidence" value="ECO:0007669"/>
    <property type="project" value="InterPro"/>
</dbReference>
<dbReference type="SUPFAM" id="SSF69705">
    <property type="entry name" value="Transcription factor NusA, N-terminal domain"/>
    <property type="match status" value="1"/>
</dbReference>
<accession>A0A1F4WQA2</accession>
<feature type="region of interest" description="Disordered" evidence="8">
    <location>
        <begin position="40"/>
        <end position="59"/>
    </location>
</feature>
<dbReference type="PROSITE" id="PS50126">
    <property type="entry name" value="S1"/>
    <property type="match status" value="1"/>
</dbReference>
<dbReference type="HAMAP" id="MF_00945_B">
    <property type="entry name" value="NusA_B"/>
    <property type="match status" value="1"/>
</dbReference>
<dbReference type="GO" id="GO:0006353">
    <property type="term" value="P:DNA-templated transcription termination"/>
    <property type="evidence" value="ECO:0007669"/>
    <property type="project" value="UniProtKB-UniRule"/>
</dbReference>
<dbReference type="SUPFAM" id="SSF50249">
    <property type="entry name" value="Nucleic acid-binding proteins"/>
    <property type="match status" value="1"/>
</dbReference>
<dbReference type="Pfam" id="PF03118">
    <property type="entry name" value="RNA_pol_A_CTD"/>
    <property type="match status" value="1"/>
</dbReference>
<keyword evidence="3 7" id="KW-0889">Transcription antitermination</keyword>
<dbReference type="InterPro" id="IPR030842">
    <property type="entry name" value="TF_NusA_bacterial"/>
</dbReference>
<dbReference type="GO" id="GO:0005829">
    <property type="term" value="C:cytosol"/>
    <property type="evidence" value="ECO:0007669"/>
    <property type="project" value="TreeGrafter"/>
</dbReference>
<evidence type="ECO:0000256" key="1">
    <source>
        <dbReference type="ARBA" id="ARBA00022472"/>
    </source>
</evidence>
<comment type="function">
    <text evidence="7">Participates in both transcription termination and antitermination.</text>
</comment>
<comment type="caution">
    <text evidence="10">The sequence shown here is derived from an EMBL/GenBank/DDBJ whole genome shotgun (WGS) entry which is preliminary data.</text>
</comment>
<evidence type="ECO:0000259" key="9">
    <source>
        <dbReference type="PROSITE" id="PS50126"/>
    </source>
</evidence>
<evidence type="ECO:0000256" key="7">
    <source>
        <dbReference type="HAMAP-Rule" id="MF_00945"/>
    </source>
</evidence>
<dbReference type="GO" id="GO:0003723">
    <property type="term" value="F:RNA binding"/>
    <property type="evidence" value="ECO:0007669"/>
    <property type="project" value="UniProtKB-UniRule"/>
</dbReference>
<dbReference type="Pfam" id="PF00575">
    <property type="entry name" value="S1"/>
    <property type="match status" value="1"/>
</dbReference>
<dbReference type="InterPro" id="IPR013735">
    <property type="entry name" value="TF_NusA_N"/>
</dbReference>
<dbReference type="PANTHER" id="PTHR22648:SF0">
    <property type="entry name" value="TRANSCRIPTION TERMINATION_ANTITERMINATION PROTEIN NUSA"/>
    <property type="match status" value="1"/>
</dbReference>
<evidence type="ECO:0000256" key="4">
    <source>
        <dbReference type="ARBA" id="ARBA00022884"/>
    </source>
</evidence>
<gene>
    <name evidence="7" type="primary">nusA</name>
    <name evidence="10" type="ORF">A3J33_00115</name>
</gene>
<dbReference type="Pfam" id="PF13184">
    <property type="entry name" value="KH_NusA_1st"/>
    <property type="match status" value="1"/>
</dbReference>
<dbReference type="NCBIfam" id="TIGR01953">
    <property type="entry name" value="NusA"/>
    <property type="match status" value="1"/>
</dbReference>
<dbReference type="EMBL" id="MEVM01000003">
    <property type="protein sequence ID" value="OGC71615.1"/>
    <property type="molecule type" value="Genomic_DNA"/>
</dbReference>
<dbReference type="CDD" id="cd22529">
    <property type="entry name" value="KH-II_NusA_rpt2"/>
    <property type="match status" value="1"/>
</dbReference>
<dbReference type="Pfam" id="PF26594">
    <property type="entry name" value="KH_NusA_2nd"/>
    <property type="match status" value="1"/>
</dbReference>
<protein>
    <recommendedName>
        <fullName evidence="7">Transcription termination/antitermination protein NusA</fullName>
    </recommendedName>
</protein>
<dbReference type="FunFam" id="3.30.300.20:FF:000005">
    <property type="entry name" value="Transcription termination/antitermination protein NusA"/>
    <property type="match status" value="1"/>
</dbReference>
<dbReference type="GO" id="GO:0003700">
    <property type="term" value="F:DNA-binding transcription factor activity"/>
    <property type="evidence" value="ECO:0007669"/>
    <property type="project" value="InterPro"/>
</dbReference>
<dbReference type="InterPro" id="IPR012340">
    <property type="entry name" value="NA-bd_OB-fold"/>
</dbReference>
<name>A0A1F4WQA2_UNCKA</name>
<dbReference type="CDD" id="cd04455">
    <property type="entry name" value="S1_NusA"/>
    <property type="match status" value="1"/>
</dbReference>
<keyword evidence="5 7" id="KW-0805">Transcription regulation</keyword>
<comment type="subunit">
    <text evidence="7">Monomer. Binds directly to the core enzyme of the DNA-dependent RNA polymerase and to nascent RNA.</text>
</comment>
<evidence type="ECO:0000256" key="3">
    <source>
        <dbReference type="ARBA" id="ARBA00022814"/>
    </source>
</evidence>
<proteinExistence type="inferred from homology"/>
<evidence type="ECO:0000256" key="2">
    <source>
        <dbReference type="ARBA" id="ARBA00022490"/>
    </source>
</evidence>
<sequence length="405" mass="43577">MSTTEFSAAINQLAAERGVSPESIIEGVKQALAAAYRKDFGGPEDRKIGESGEEEEPKDDIEVQLNLDTGEARIFKEKQDVTPAGFGRIAAQTAKQVILQKIREEEKEAIRTEFKEKEKSVVSGSVFRVDNGVVFVDLGRTQGIMPPSEQIPGEQYRTGARVKAIVKELQEGTRGPEVLLSRTDPEFVTELFALEVPEISQGIVKVEAIAREAGRRTKMAVSSSEERIDPVGSCVGQKGVRVQAVTHELGEEKVDIIPFSADDATFVASALSPAKVIEVKLKPKSRTAEVEVPEDQLSLAIGKEGQNVRLAAKLTGWRIDIKGAGAVFAEGTKGLGLLDQGLSARVAKILGEAGIESVEQLKAKPFEEIKTIKGLGPKALKEVTGILGDQVTGKRVKKNTGEPGD</sequence>
<comment type="subcellular location">
    <subcellularLocation>
        <location evidence="7">Cytoplasm</location>
    </subcellularLocation>
</comment>
<evidence type="ECO:0000256" key="6">
    <source>
        <dbReference type="ARBA" id="ARBA00023163"/>
    </source>
</evidence>
<dbReference type="CDD" id="cd02134">
    <property type="entry name" value="KH-II_NusA_rpt1"/>
    <property type="match status" value="1"/>
</dbReference>
<dbReference type="GO" id="GO:0031564">
    <property type="term" value="P:transcription antitermination"/>
    <property type="evidence" value="ECO:0007669"/>
    <property type="project" value="UniProtKB-UniRule"/>
</dbReference>
<dbReference type="InterPro" id="IPR025249">
    <property type="entry name" value="TF_NusA_KH_1st"/>
</dbReference>
<evidence type="ECO:0000256" key="5">
    <source>
        <dbReference type="ARBA" id="ARBA00023015"/>
    </source>
</evidence>
<dbReference type="InterPro" id="IPR011260">
    <property type="entry name" value="RNAP_asu_C"/>
</dbReference>
<dbReference type="PANTHER" id="PTHR22648">
    <property type="entry name" value="TRANSCRIPTION TERMINATION FACTOR NUSA"/>
    <property type="match status" value="1"/>
</dbReference>
<dbReference type="InterPro" id="IPR015946">
    <property type="entry name" value="KH_dom-like_a/b"/>
</dbReference>
<dbReference type="GO" id="GO:0003677">
    <property type="term" value="F:DNA binding"/>
    <property type="evidence" value="ECO:0007669"/>
    <property type="project" value="InterPro"/>
</dbReference>
<comment type="similarity">
    <text evidence="7">Belongs to the NusA family.</text>
</comment>